<comment type="caution">
    <text evidence="2">The sequence shown here is derived from an EMBL/GenBank/DDBJ whole genome shotgun (WGS) entry which is preliminary data.</text>
</comment>
<gene>
    <name evidence="2" type="ORF">R1sor_007088</name>
</gene>
<dbReference type="PANTHER" id="PTHR35473:SF3">
    <property type="entry name" value="1-ACYL-SN-GLYCEROL-3-PHOSPHATE ACYLTRANSFERASE"/>
    <property type="match status" value="1"/>
</dbReference>
<dbReference type="InterPro" id="IPR021995">
    <property type="entry name" value="DUF3593"/>
</dbReference>
<accession>A0ABD3HPE9</accession>
<dbReference type="Proteomes" id="UP001633002">
    <property type="component" value="Unassembled WGS sequence"/>
</dbReference>
<feature type="transmembrane region" description="Helical" evidence="1">
    <location>
        <begin position="111"/>
        <end position="130"/>
    </location>
</feature>
<evidence type="ECO:0000313" key="2">
    <source>
        <dbReference type="EMBL" id="KAL3693437.1"/>
    </source>
</evidence>
<dbReference type="EMBL" id="JBJQOH010000003">
    <property type="protein sequence ID" value="KAL3693437.1"/>
    <property type="molecule type" value="Genomic_DNA"/>
</dbReference>
<keyword evidence="3" id="KW-1185">Reference proteome</keyword>
<evidence type="ECO:0000256" key="1">
    <source>
        <dbReference type="SAM" id="Phobius"/>
    </source>
</evidence>
<feature type="transmembrane region" description="Helical" evidence="1">
    <location>
        <begin position="80"/>
        <end position="99"/>
    </location>
</feature>
<proteinExistence type="predicted"/>
<keyword evidence="1" id="KW-1133">Transmembrane helix</keyword>
<sequence length="190" mass="20670">MSQGVLLHGLSAGFVGLRRPSCCSLELNVCKRLGTWPVQIFDRRCTGSSGGRRQCRGSRMTVKAVVDPWAPGASVDSQSISSSLFAGSLFPYLGFLYHLTKSKTSPPMTLFGFYFLLVFVGVTIPAGIYAKVHYGTSLANVDWLHGGAESFLTLTNLFIVLGLRSALQTPEMESKRSEVKTEEEKAPVSE</sequence>
<dbReference type="Pfam" id="PF12159">
    <property type="entry name" value="DUF3593"/>
    <property type="match status" value="1"/>
</dbReference>
<dbReference type="PANTHER" id="PTHR35473">
    <property type="entry name" value="1-ACYL-SN-GLYCEROL-3-PHOSPHATE ACYLTRANSFERASE"/>
    <property type="match status" value="1"/>
</dbReference>
<organism evidence="2 3">
    <name type="scientific">Riccia sorocarpa</name>
    <dbReference type="NCBI Taxonomy" id="122646"/>
    <lineage>
        <taxon>Eukaryota</taxon>
        <taxon>Viridiplantae</taxon>
        <taxon>Streptophyta</taxon>
        <taxon>Embryophyta</taxon>
        <taxon>Marchantiophyta</taxon>
        <taxon>Marchantiopsida</taxon>
        <taxon>Marchantiidae</taxon>
        <taxon>Marchantiales</taxon>
        <taxon>Ricciaceae</taxon>
        <taxon>Riccia</taxon>
    </lineage>
</organism>
<reference evidence="2 3" key="1">
    <citation type="submission" date="2024-09" db="EMBL/GenBank/DDBJ databases">
        <title>Chromosome-scale assembly of Riccia sorocarpa.</title>
        <authorList>
            <person name="Paukszto L."/>
        </authorList>
    </citation>
    <scope>NUCLEOTIDE SEQUENCE [LARGE SCALE GENOMIC DNA]</scope>
    <source>
        <strain evidence="2">LP-2024</strain>
        <tissue evidence="2">Aerial parts of the thallus</tissue>
    </source>
</reference>
<protein>
    <submittedName>
        <fullName evidence="2">Uncharacterized protein</fullName>
    </submittedName>
</protein>
<keyword evidence="1" id="KW-0812">Transmembrane</keyword>
<keyword evidence="1" id="KW-0472">Membrane</keyword>
<dbReference type="AlphaFoldDB" id="A0ABD3HPE9"/>
<evidence type="ECO:0000313" key="3">
    <source>
        <dbReference type="Proteomes" id="UP001633002"/>
    </source>
</evidence>
<feature type="transmembrane region" description="Helical" evidence="1">
    <location>
        <begin position="150"/>
        <end position="167"/>
    </location>
</feature>
<name>A0ABD3HPE9_9MARC</name>